<gene>
    <name evidence="2" type="ORF">J5A65_10215</name>
</gene>
<dbReference type="CDD" id="cd12954">
    <property type="entry name" value="MMP_TTHA0227_like_1"/>
    <property type="match status" value="1"/>
</dbReference>
<dbReference type="SUPFAM" id="SSF55486">
    <property type="entry name" value="Metalloproteases ('zincins'), catalytic domain"/>
    <property type="match status" value="1"/>
</dbReference>
<feature type="region of interest" description="Disordered" evidence="1">
    <location>
        <begin position="1"/>
        <end position="25"/>
    </location>
</feature>
<evidence type="ECO:0000313" key="3">
    <source>
        <dbReference type="Proteomes" id="UP000678513"/>
    </source>
</evidence>
<keyword evidence="3" id="KW-1185">Reference proteome</keyword>
<dbReference type="InterPro" id="IPR010428">
    <property type="entry name" value="Zincin_1"/>
</dbReference>
<dbReference type="RefSeq" id="WP_212321691.1">
    <property type="nucleotide sequence ID" value="NZ_AP024463.1"/>
</dbReference>
<dbReference type="Gene3D" id="3.30.2010.20">
    <property type="match status" value="1"/>
</dbReference>
<name>A0ABX7Y343_9ACTN</name>
<dbReference type="Proteomes" id="UP000678513">
    <property type="component" value="Chromosome"/>
</dbReference>
<proteinExistence type="predicted"/>
<accession>A0ABX7Y343</accession>
<dbReference type="EMBL" id="CP072384">
    <property type="protein sequence ID" value="QUC07309.1"/>
    <property type="molecule type" value="Genomic_DNA"/>
</dbReference>
<reference evidence="2 3" key="1">
    <citation type="submission" date="2021-03" db="EMBL/GenBank/DDBJ databases">
        <title>Human Oral Microbial Genomes.</title>
        <authorList>
            <person name="Johnston C.D."/>
            <person name="Chen T."/>
            <person name="Dewhirst F.E."/>
        </authorList>
    </citation>
    <scope>NUCLEOTIDE SEQUENCE [LARGE SCALE GENOMIC DNA]</scope>
    <source>
        <strain evidence="2 3">DSMZ 100122</strain>
    </source>
</reference>
<dbReference type="InterPro" id="IPR038555">
    <property type="entry name" value="Zincin_1_sf"/>
</dbReference>
<dbReference type="Pfam" id="PF06262">
    <property type="entry name" value="Zincin_1"/>
    <property type="match status" value="1"/>
</dbReference>
<protein>
    <submittedName>
        <fullName evidence="2">Metallopeptidase family protein</fullName>
    </submittedName>
</protein>
<organism evidence="2 3">
    <name type="scientific">Arachnia rubra</name>
    <dbReference type="NCBI Taxonomy" id="1547448"/>
    <lineage>
        <taxon>Bacteria</taxon>
        <taxon>Bacillati</taxon>
        <taxon>Actinomycetota</taxon>
        <taxon>Actinomycetes</taxon>
        <taxon>Propionibacteriales</taxon>
        <taxon>Propionibacteriaceae</taxon>
        <taxon>Arachnia</taxon>
    </lineage>
</organism>
<evidence type="ECO:0000256" key="1">
    <source>
        <dbReference type="SAM" id="MobiDB-lite"/>
    </source>
</evidence>
<evidence type="ECO:0000313" key="2">
    <source>
        <dbReference type="EMBL" id="QUC07309.1"/>
    </source>
</evidence>
<feature type="compositionally biased region" description="Basic and acidic residues" evidence="1">
    <location>
        <begin position="1"/>
        <end position="12"/>
    </location>
</feature>
<sequence>MPRSRDRHDRGMHGTIALPDSNNRKAVPLHAPNRVEYFNQCVKEALAAIAEIDPRALDGTVVGVEDVPLLKTAWSGDRVPMSAALEPSKGRPAQIVIYERPLEHRASNRSALRALVHRTIVEQLSALTERPVRELLGYEPTDWED</sequence>